<keyword evidence="2" id="KW-1185">Reference proteome</keyword>
<protein>
    <submittedName>
        <fullName evidence="1">Uncharacterized protein</fullName>
    </submittedName>
</protein>
<organism evidence="1 2">
    <name type="scientific">Pyrolobus fumarii (strain DSM 11204 / 1A)</name>
    <dbReference type="NCBI Taxonomy" id="694429"/>
    <lineage>
        <taxon>Archaea</taxon>
        <taxon>Thermoproteota</taxon>
        <taxon>Thermoprotei</taxon>
        <taxon>Desulfurococcales</taxon>
        <taxon>Pyrodictiaceae</taxon>
        <taxon>Pyrolobus</taxon>
    </lineage>
</organism>
<dbReference type="EMBL" id="CP002838">
    <property type="protein sequence ID" value="AEM38037.1"/>
    <property type="molecule type" value="Genomic_DNA"/>
</dbReference>
<dbReference type="eggNOG" id="arCOG01240">
    <property type="taxonomic scope" value="Archaea"/>
</dbReference>
<dbReference type="RefSeq" id="WP_014025714.1">
    <property type="nucleotide sequence ID" value="NC_015931.1"/>
</dbReference>
<name>G0EEJ6_PYRF1</name>
<dbReference type="Gene3D" id="3.40.1280.10">
    <property type="match status" value="1"/>
</dbReference>
<dbReference type="InParanoid" id="G0EEJ6"/>
<reference evidence="1 2" key="1">
    <citation type="journal article" date="2011" name="Stand. Genomic Sci.">
        <title>Complete genome sequence of the hyperthermophilic chemolithoautotroph Pyrolobus fumarii type strain (1A).</title>
        <authorList>
            <person name="Anderson I."/>
            <person name="Goker M."/>
            <person name="Nolan M."/>
            <person name="Lucas S."/>
            <person name="Hammon N."/>
            <person name="Deshpande S."/>
            <person name="Cheng J.F."/>
            <person name="Tapia R."/>
            <person name="Han C."/>
            <person name="Goodwin L."/>
            <person name="Pitluck S."/>
            <person name="Huntemann M."/>
            <person name="Liolios K."/>
            <person name="Ivanova N."/>
            <person name="Pagani I."/>
            <person name="Mavromatis K."/>
            <person name="Ovchinikova G."/>
            <person name="Pati A."/>
            <person name="Chen A."/>
            <person name="Palaniappan K."/>
            <person name="Land M."/>
            <person name="Hauser L."/>
            <person name="Brambilla E.M."/>
            <person name="Huber H."/>
            <person name="Yasawong M."/>
            <person name="Rohde M."/>
            <person name="Spring S."/>
            <person name="Abt B."/>
            <person name="Sikorski J."/>
            <person name="Wirth R."/>
            <person name="Detter J.C."/>
            <person name="Woyke T."/>
            <person name="Bristow J."/>
            <person name="Eisen J.A."/>
            <person name="Markowitz V."/>
            <person name="Hugenholtz P."/>
            <person name="Kyrpides N.C."/>
            <person name="Klenk H.P."/>
            <person name="Lapidus A."/>
        </authorList>
    </citation>
    <scope>NUCLEOTIDE SEQUENCE [LARGE SCALE GENOMIC DNA]</scope>
    <source>
        <strain evidence="2">DSM 11204 / 1A</strain>
    </source>
</reference>
<dbReference type="KEGG" id="pfm:Pyrfu_0165"/>
<evidence type="ECO:0000313" key="1">
    <source>
        <dbReference type="EMBL" id="AEM38037.1"/>
    </source>
</evidence>
<dbReference type="AlphaFoldDB" id="G0EEJ6"/>
<dbReference type="HOGENOM" id="CLU_1529290_0_0_2"/>
<dbReference type="GeneID" id="11139802"/>
<evidence type="ECO:0000313" key="2">
    <source>
        <dbReference type="Proteomes" id="UP000001037"/>
    </source>
</evidence>
<gene>
    <name evidence="1" type="ordered locus">Pyrfu_0165</name>
</gene>
<accession>G0EEJ6</accession>
<dbReference type="InterPro" id="IPR029026">
    <property type="entry name" value="tRNA_m1G_MTases_N"/>
</dbReference>
<dbReference type="STRING" id="694429.Pyrfu_0165"/>
<sequence>MRIVYASFREEPPLIDVGLVIGYSLLTSYGIRRDTRVITDLVYRGVSVRLVVDGRRVRHLRMDADSLSGFVRRALQGKLRGVTVTRPSIVNADVCLYLEDGQLHIQDADVILPPALRDANIVIFPGIDDSSLSCRHIVNVELVGNIVIWLRAGIVQTMMDRWLYGRDGGARGTRS</sequence>
<dbReference type="Proteomes" id="UP000001037">
    <property type="component" value="Chromosome"/>
</dbReference>
<proteinExistence type="predicted"/>